<name>A0A6A2GTM8_BACUN</name>
<reference evidence="3 4" key="1">
    <citation type="journal article" date="2019" name="Nat. Med.">
        <title>A library of human gut bacterial isolates paired with longitudinal multiomics data enables mechanistic microbiome research.</title>
        <authorList>
            <person name="Poyet M."/>
            <person name="Groussin M."/>
            <person name="Gibbons S.M."/>
            <person name="Avila-Pacheco J."/>
            <person name="Jiang X."/>
            <person name="Kearney S.M."/>
            <person name="Perrotta A.R."/>
            <person name="Berdy B."/>
            <person name="Zhao S."/>
            <person name="Lieberman T.D."/>
            <person name="Swanson P.K."/>
            <person name="Smith M."/>
            <person name="Roesemann S."/>
            <person name="Alexander J.E."/>
            <person name="Rich S.A."/>
            <person name="Livny J."/>
            <person name="Vlamakis H."/>
            <person name="Clish C."/>
            <person name="Bullock K."/>
            <person name="Deik A."/>
            <person name="Scott J."/>
            <person name="Pierce K.A."/>
            <person name="Xavier R.J."/>
            <person name="Alm E.J."/>
        </authorList>
    </citation>
    <scope>NUCLEOTIDE SEQUENCE [LARGE SCALE GENOMIC DNA]</scope>
    <source>
        <strain evidence="2 4">BIOML-A19</strain>
        <strain evidence="1 3">BIOML-A27</strain>
    </source>
</reference>
<comment type="caution">
    <text evidence="2">The sequence shown here is derived from an EMBL/GenBank/DDBJ whole genome shotgun (WGS) entry which is preliminary data.</text>
</comment>
<evidence type="ECO:0000313" key="1">
    <source>
        <dbReference type="EMBL" id="KAB4171604.1"/>
    </source>
</evidence>
<dbReference type="AlphaFoldDB" id="A0A6A2GTM8"/>
<evidence type="ECO:0000313" key="2">
    <source>
        <dbReference type="EMBL" id="KAB4187020.1"/>
    </source>
</evidence>
<evidence type="ECO:0000313" key="3">
    <source>
        <dbReference type="Proteomes" id="UP000433928"/>
    </source>
</evidence>
<protein>
    <submittedName>
        <fullName evidence="2">Uncharacterized protein</fullName>
    </submittedName>
</protein>
<organism evidence="2 4">
    <name type="scientific">Bacteroides uniformis</name>
    <dbReference type="NCBI Taxonomy" id="820"/>
    <lineage>
        <taxon>Bacteria</taxon>
        <taxon>Pseudomonadati</taxon>
        <taxon>Bacteroidota</taxon>
        <taxon>Bacteroidia</taxon>
        <taxon>Bacteroidales</taxon>
        <taxon>Bacteroidaceae</taxon>
        <taxon>Bacteroides</taxon>
    </lineage>
</organism>
<dbReference type="EMBL" id="WCUG01000004">
    <property type="protein sequence ID" value="KAB4171604.1"/>
    <property type="molecule type" value="Genomic_DNA"/>
</dbReference>
<dbReference type="EMBL" id="WCTY01000004">
    <property type="protein sequence ID" value="KAB4187020.1"/>
    <property type="molecule type" value="Genomic_DNA"/>
</dbReference>
<accession>A0A6A2GTM8</accession>
<proteinExistence type="predicted"/>
<dbReference type="RefSeq" id="WP_151853566.1">
    <property type="nucleotide sequence ID" value="NZ_WCTY01000004.1"/>
</dbReference>
<gene>
    <name evidence="2" type="ORF">GAQ44_02965</name>
    <name evidence="1" type="ORF">GAQ59_04510</name>
</gene>
<dbReference type="CDD" id="cd19958">
    <property type="entry name" value="pyocin_knob"/>
    <property type="match status" value="1"/>
</dbReference>
<dbReference type="Proteomes" id="UP000487221">
    <property type="component" value="Unassembled WGS sequence"/>
</dbReference>
<sequence length="112" mass="12792">MAEQDIKMNQFQIVSDAPYVYVELADGSQGKIKKSDLKLQMNKANVVKDGDLNNLVEAGEYTVWNNVANIPSNSFYWVKVMGSTDFVQIAISFNDLKEYKRSYVNGAWTQWK</sequence>
<dbReference type="Proteomes" id="UP000433928">
    <property type="component" value="Unassembled WGS sequence"/>
</dbReference>
<evidence type="ECO:0000313" key="4">
    <source>
        <dbReference type="Proteomes" id="UP000487221"/>
    </source>
</evidence>